<dbReference type="GO" id="GO:0005524">
    <property type="term" value="F:ATP binding"/>
    <property type="evidence" value="ECO:0007669"/>
    <property type="project" value="InterPro"/>
</dbReference>
<name>A0AAW2T8D5_9LAMI</name>
<sequence>MEHRHKLVLIIGLSSLSLLTILLLTLLRCRRRKAGNGSRDIEAAFECKERDGLVKTEDLIKFEGGEDLSVQEILDAPGEVIGKSSYGTLYKACLVSSNSLTLLRFLRPTCTLRMKEVMPIVELLGSVRHPNLVPLNAFYAGPRGEKLMVHPFYWPGNLGQFIRDGNGEAHKWPVICRISIGVARGLHHLHTAYEKPIIHGNLKSKNILLDSNYHPHVSDFGLHLLLNPPAGQQMLEVSASQGYKAPELIKMKDACEESDIYSLGVILLELLTGKKPVDENPTPNQDFYLPSAMRSAILDDRIADLYHPNILLGLSSDQKVATEDGILRYFQLAMACCSRPVSSGLMQRKSSTSLKKSESRDKHDVGNIVNFIIVLTSSTNMATTNRGF</sequence>
<accession>A0AAW2T8D5</accession>
<dbReference type="AlphaFoldDB" id="A0AAW2T8D5"/>
<dbReference type="SUPFAM" id="SSF56112">
    <property type="entry name" value="Protein kinase-like (PK-like)"/>
    <property type="match status" value="1"/>
</dbReference>
<keyword evidence="3" id="KW-0418">Kinase</keyword>
<dbReference type="PROSITE" id="PS50011">
    <property type="entry name" value="PROTEIN_KINASE_DOM"/>
    <property type="match status" value="1"/>
</dbReference>
<feature type="transmembrane region" description="Helical" evidence="1">
    <location>
        <begin position="7"/>
        <end position="27"/>
    </location>
</feature>
<evidence type="ECO:0000256" key="1">
    <source>
        <dbReference type="SAM" id="Phobius"/>
    </source>
</evidence>
<dbReference type="PANTHER" id="PTHR48008:SF13">
    <property type="entry name" value="PROTEIN KINASE SUPERFAMILY PROTEIN"/>
    <property type="match status" value="1"/>
</dbReference>
<reference evidence="3" key="2">
    <citation type="journal article" date="2024" name="Plant">
        <title>Genomic evolution and insights into agronomic trait innovations of Sesamum species.</title>
        <authorList>
            <person name="Miao H."/>
            <person name="Wang L."/>
            <person name="Qu L."/>
            <person name="Liu H."/>
            <person name="Sun Y."/>
            <person name="Le M."/>
            <person name="Wang Q."/>
            <person name="Wei S."/>
            <person name="Zheng Y."/>
            <person name="Lin W."/>
            <person name="Duan Y."/>
            <person name="Cao H."/>
            <person name="Xiong S."/>
            <person name="Wang X."/>
            <person name="Wei L."/>
            <person name="Li C."/>
            <person name="Ma Q."/>
            <person name="Ju M."/>
            <person name="Zhao R."/>
            <person name="Li G."/>
            <person name="Mu C."/>
            <person name="Tian Q."/>
            <person name="Mei H."/>
            <person name="Zhang T."/>
            <person name="Gao T."/>
            <person name="Zhang H."/>
        </authorList>
    </citation>
    <scope>NUCLEOTIDE SEQUENCE</scope>
    <source>
        <strain evidence="3">KEN1</strain>
    </source>
</reference>
<organism evidence="3">
    <name type="scientific">Sesamum latifolium</name>
    <dbReference type="NCBI Taxonomy" id="2727402"/>
    <lineage>
        <taxon>Eukaryota</taxon>
        <taxon>Viridiplantae</taxon>
        <taxon>Streptophyta</taxon>
        <taxon>Embryophyta</taxon>
        <taxon>Tracheophyta</taxon>
        <taxon>Spermatophyta</taxon>
        <taxon>Magnoliopsida</taxon>
        <taxon>eudicotyledons</taxon>
        <taxon>Gunneridae</taxon>
        <taxon>Pentapetalae</taxon>
        <taxon>asterids</taxon>
        <taxon>lamiids</taxon>
        <taxon>Lamiales</taxon>
        <taxon>Pedaliaceae</taxon>
        <taxon>Sesamum</taxon>
    </lineage>
</organism>
<keyword evidence="3" id="KW-0808">Transferase</keyword>
<dbReference type="InterPro" id="IPR011009">
    <property type="entry name" value="Kinase-like_dom_sf"/>
</dbReference>
<dbReference type="Pfam" id="PF00069">
    <property type="entry name" value="Pkinase"/>
    <property type="match status" value="1"/>
</dbReference>
<dbReference type="GO" id="GO:0004672">
    <property type="term" value="F:protein kinase activity"/>
    <property type="evidence" value="ECO:0007669"/>
    <property type="project" value="InterPro"/>
</dbReference>
<evidence type="ECO:0000259" key="2">
    <source>
        <dbReference type="PROSITE" id="PS50011"/>
    </source>
</evidence>
<dbReference type="Gene3D" id="1.10.510.10">
    <property type="entry name" value="Transferase(Phosphotransferase) domain 1"/>
    <property type="match status" value="1"/>
</dbReference>
<dbReference type="EMBL" id="JACGWN010000015">
    <property type="protein sequence ID" value="KAL0400989.1"/>
    <property type="molecule type" value="Genomic_DNA"/>
</dbReference>
<proteinExistence type="predicted"/>
<keyword evidence="1" id="KW-0472">Membrane</keyword>
<evidence type="ECO:0000313" key="3">
    <source>
        <dbReference type="EMBL" id="KAL0400989.1"/>
    </source>
</evidence>
<gene>
    <name evidence="3" type="ORF">Slati_4128800</name>
</gene>
<reference evidence="3" key="1">
    <citation type="submission" date="2020-06" db="EMBL/GenBank/DDBJ databases">
        <authorList>
            <person name="Li T."/>
            <person name="Hu X."/>
            <person name="Zhang T."/>
            <person name="Song X."/>
            <person name="Zhang H."/>
            <person name="Dai N."/>
            <person name="Sheng W."/>
            <person name="Hou X."/>
            <person name="Wei L."/>
        </authorList>
    </citation>
    <scope>NUCLEOTIDE SEQUENCE</scope>
    <source>
        <strain evidence="3">KEN1</strain>
        <tissue evidence="3">Leaf</tissue>
    </source>
</reference>
<dbReference type="InterPro" id="IPR052451">
    <property type="entry name" value="Ser/Thr_kinase-like"/>
</dbReference>
<dbReference type="PANTHER" id="PTHR48008">
    <property type="entry name" value="LEUCINE-RICH REPEAT RECEPTOR-LIKE PROTEIN KINASE IMK3-RELATED"/>
    <property type="match status" value="1"/>
</dbReference>
<dbReference type="InterPro" id="IPR000719">
    <property type="entry name" value="Prot_kinase_dom"/>
</dbReference>
<keyword evidence="1" id="KW-1133">Transmembrane helix</keyword>
<protein>
    <submittedName>
        <fullName evidence="3">Kinase-like protein TMKL1</fullName>
    </submittedName>
</protein>
<comment type="caution">
    <text evidence="3">The sequence shown here is derived from an EMBL/GenBank/DDBJ whole genome shotgun (WGS) entry which is preliminary data.</text>
</comment>
<feature type="domain" description="Protein kinase" evidence="2">
    <location>
        <begin position="75"/>
        <end position="388"/>
    </location>
</feature>
<dbReference type="Gene3D" id="3.30.200.20">
    <property type="entry name" value="Phosphorylase Kinase, domain 1"/>
    <property type="match status" value="1"/>
</dbReference>
<keyword evidence="1" id="KW-0812">Transmembrane</keyword>